<sequence length="93" mass="10881">MVYDEMKKKRKFADLIKNNQWAGCVSRAAVRSHCDSLASDYASATPWLKGQMMFVDGEHKPYIEESTEETIMTWTMMDEEEDRLLCFALKMFI</sequence>
<dbReference type="EMBL" id="QGKY02000190">
    <property type="protein sequence ID" value="KAF2589404.1"/>
    <property type="molecule type" value="Genomic_DNA"/>
</dbReference>
<comment type="caution">
    <text evidence="2">The sequence shown here is derived from an EMBL/GenBank/DDBJ whole genome shotgun (WGS) entry which is preliminary data.</text>
</comment>
<reference evidence="2" key="1">
    <citation type="submission" date="2019-12" db="EMBL/GenBank/DDBJ databases">
        <title>Genome sequencing and annotation of Brassica cretica.</title>
        <authorList>
            <person name="Studholme D.J."/>
            <person name="Sarris P.F."/>
        </authorList>
    </citation>
    <scope>NUCLEOTIDE SEQUENCE</scope>
    <source>
        <strain evidence="2">PFS-001/15</strain>
        <strain evidence="1">PFS-102/07</strain>
        <tissue evidence="2">Leaf</tissue>
    </source>
</reference>
<gene>
    <name evidence="2" type="ORF">F2Q68_00040401</name>
    <name evidence="1" type="ORF">F2Q70_00039699</name>
</gene>
<accession>A0A8S9MS14</accession>
<protein>
    <submittedName>
        <fullName evidence="2">Uncharacterized protein</fullName>
    </submittedName>
</protein>
<dbReference type="EMBL" id="QGKW02000007">
    <property type="protein sequence ID" value="KAF2619853.1"/>
    <property type="molecule type" value="Genomic_DNA"/>
</dbReference>
<organism evidence="2 3">
    <name type="scientific">Brassica cretica</name>
    <name type="common">Mustard</name>
    <dbReference type="NCBI Taxonomy" id="69181"/>
    <lineage>
        <taxon>Eukaryota</taxon>
        <taxon>Viridiplantae</taxon>
        <taxon>Streptophyta</taxon>
        <taxon>Embryophyta</taxon>
        <taxon>Tracheophyta</taxon>
        <taxon>Spermatophyta</taxon>
        <taxon>Magnoliopsida</taxon>
        <taxon>eudicotyledons</taxon>
        <taxon>Gunneridae</taxon>
        <taxon>Pentapetalae</taxon>
        <taxon>rosids</taxon>
        <taxon>malvids</taxon>
        <taxon>Brassicales</taxon>
        <taxon>Brassicaceae</taxon>
        <taxon>Brassiceae</taxon>
        <taxon>Brassica</taxon>
    </lineage>
</organism>
<name>A0A8S9MS14_BRACR</name>
<dbReference type="AlphaFoldDB" id="A0A8S9MS14"/>
<evidence type="ECO:0000313" key="3">
    <source>
        <dbReference type="Proteomes" id="UP000712281"/>
    </source>
</evidence>
<proteinExistence type="predicted"/>
<dbReference type="Proteomes" id="UP000712281">
    <property type="component" value="Unassembled WGS sequence"/>
</dbReference>
<evidence type="ECO:0000313" key="2">
    <source>
        <dbReference type="EMBL" id="KAF2619853.1"/>
    </source>
</evidence>
<evidence type="ECO:0000313" key="1">
    <source>
        <dbReference type="EMBL" id="KAF2589404.1"/>
    </source>
</evidence>